<feature type="region of interest" description="Disordered" evidence="1">
    <location>
        <begin position="191"/>
        <end position="215"/>
    </location>
</feature>
<organism evidence="4 5">
    <name type="scientific">Acinetobacter johnsonii</name>
    <dbReference type="NCBI Taxonomy" id="40214"/>
    <lineage>
        <taxon>Bacteria</taxon>
        <taxon>Pseudomonadati</taxon>
        <taxon>Pseudomonadota</taxon>
        <taxon>Gammaproteobacteria</taxon>
        <taxon>Moraxellales</taxon>
        <taxon>Moraxellaceae</taxon>
        <taxon>Acinetobacter</taxon>
    </lineage>
</organism>
<feature type="compositionally biased region" description="Polar residues" evidence="1">
    <location>
        <begin position="150"/>
        <end position="165"/>
    </location>
</feature>
<dbReference type="Proteomes" id="UP001159915">
    <property type="component" value="Unassembled WGS sequence"/>
</dbReference>
<feature type="region of interest" description="Disordered" evidence="1">
    <location>
        <begin position="140"/>
        <end position="167"/>
    </location>
</feature>
<sequence>MKAFKYFVFFAFFFFSSLTHAAKTYKYSDLTAYSLSDICSAIKTKASSNGRSYTLQSSSEGTLTFECVFSVKSSSGSPLSDFKPFGSVTNETCPSATSVDLKVSTSSGSYVCTAGCQYKLKACVDVDFESGMTCSAISTGQDCGTPKPTQPSTNPPVTQDPTNPTDKTEEQTIFENIMNVIGDKLDSIKDAINGGNQNQDGDTGGSTGGNTGGDVNVNVDMSETNAKIDETNSLIDELTKWLQGEDLGDDIFGDSEPPEKELTPQQLDTNIFSGRAQCPADARLSFNLLGGKTFTKTFEFTDWCDNLEIFGSLILIASYLFGAYIIVSKS</sequence>
<evidence type="ECO:0000256" key="3">
    <source>
        <dbReference type="SAM" id="SignalP"/>
    </source>
</evidence>
<evidence type="ECO:0000256" key="2">
    <source>
        <dbReference type="SAM" id="Phobius"/>
    </source>
</evidence>
<name>A0AA42MUV1_ACIJO</name>
<evidence type="ECO:0000256" key="1">
    <source>
        <dbReference type="SAM" id="MobiDB-lite"/>
    </source>
</evidence>
<protein>
    <submittedName>
        <fullName evidence="4">Virulence factor TspB C-terminal domain-related protein</fullName>
    </submittedName>
</protein>
<feature type="compositionally biased region" description="Gly residues" evidence="1">
    <location>
        <begin position="202"/>
        <end position="212"/>
    </location>
</feature>
<keyword evidence="2" id="KW-0812">Transmembrane</keyword>
<dbReference type="NCBIfam" id="NF041109">
    <property type="entry name" value="VF_TspB_C_term"/>
    <property type="match status" value="1"/>
</dbReference>
<evidence type="ECO:0000313" key="5">
    <source>
        <dbReference type="Proteomes" id="UP001159915"/>
    </source>
</evidence>
<reference evidence="4" key="1">
    <citation type="submission" date="2022-09" db="EMBL/GenBank/DDBJ databases">
        <title>Intensive care unit water sources are persistently colonized with multi-drug resistant bacteria and are the site of extensive horizontal gene transfer of antibiotic resistance genes.</title>
        <authorList>
            <person name="Diorio-Toth L."/>
        </authorList>
    </citation>
    <scope>NUCLEOTIDE SEQUENCE</scope>
    <source>
        <strain evidence="4">GD03920</strain>
    </source>
</reference>
<dbReference type="RefSeq" id="WP_279670035.1">
    <property type="nucleotide sequence ID" value="NZ_JAOCBE010000001.1"/>
</dbReference>
<feature type="transmembrane region" description="Helical" evidence="2">
    <location>
        <begin position="309"/>
        <end position="327"/>
    </location>
</feature>
<keyword evidence="2" id="KW-1133">Transmembrane helix</keyword>
<dbReference type="AlphaFoldDB" id="A0AA42MUV1"/>
<comment type="caution">
    <text evidence="4">The sequence shown here is derived from an EMBL/GenBank/DDBJ whole genome shotgun (WGS) entry which is preliminary data.</text>
</comment>
<dbReference type="EMBL" id="JAOCBE010000001">
    <property type="protein sequence ID" value="MDH0969145.1"/>
    <property type="molecule type" value="Genomic_DNA"/>
</dbReference>
<feature type="chain" id="PRO_5041321030" evidence="3">
    <location>
        <begin position="22"/>
        <end position="330"/>
    </location>
</feature>
<keyword evidence="2" id="KW-0472">Membrane</keyword>
<keyword evidence="3" id="KW-0732">Signal</keyword>
<feature type="signal peptide" evidence="3">
    <location>
        <begin position="1"/>
        <end position="21"/>
    </location>
</feature>
<gene>
    <name evidence="4" type="ORF">N5C10_07665</name>
</gene>
<proteinExistence type="predicted"/>
<accession>A0AA42MUV1</accession>
<evidence type="ECO:0000313" key="4">
    <source>
        <dbReference type="EMBL" id="MDH0969145.1"/>
    </source>
</evidence>